<proteinExistence type="predicted"/>
<dbReference type="Gene3D" id="2.10.25.10">
    <property type="entry name" value="Laminin"/>
    <property type="match status" value="1"/>
</dbReference>
<evidence type="ECO:0000313" key="2">
    <source>
        <dbReference type="EMBL" id="CAG9585247.1"/>
    </source>
</evidence>
<feature type="region of interest" description="Disordered" evidence="1">
    <location>
        <begin position="256"/>
        <end position="276"/>
    </location>
</feature>
<dbReference type="EMBL" id="CAKASE010000083">
    <property type="protein sequence ID" value="CAG9585247.1"/>
    <property type="molecule type" value="Genomic_DNA"/>
</dbReference>
<protein>
    <submittedName>
        <fullName evidence="2">(African queen) hypothetical protein</fullName>
    </submittedName>
</protein>
<dbReference type="AlphaFoldDB" id="A0A8J2R5K5"/>
<accession>A0A8J2R5K5</accession>
<dbReference type="CDD" id="cd19941">
    <property type="entry name" value="TIL"/>
    <property type="match status" value="1"/>
</dbReference>
<feature type="compositionally biased region" description="Polar residues" evidence="1">
    <location>
        <begin position="259"/>
        <end position="276"/>
    </location>
</feature>
<evidence type="ECO:0000313" key="3">
    <source>
        <dbReference type="Proteomes" id="UP000789524"/>
    </source>
</evidence>
<dbReference type="Proteomes" id="UP000789524">
    <property type="component" value="Unassembled WGS sequence"/>
</dbReference>
<name>A0A8J2R5K5_9NEOP</name>
<keyword evidence="3" id="KW-1185">Reference proteome</keyword>
<comment type="caution">
    <text evidence="2">The sequence shown here is derived from an EMBL/GenBank/DDBJ whole genome shotgun (WGS) entry which is preliminary data.</text>
</comment>
<organism evidence="2 3">
    <name type="scientific">Danaus chrysippus</name>
    <name type="common">African queen</name>
    <dbReference type="NCBI Taxonomy" id="151541"/>
    <lineage>
        <taxon>Eukaryota</taxon>
        <taxon>Metazoa</taxon>
        <taxon>Ecdysozoa</taxon>
        <taxon>Arthropoda</taxon>
        <taxon>Hexapoda</taxon>
        <taxon>Insecta</taxon>
        <taxon>Pterygota</taxon>
        <taxon>Neoptera</taxon>
        <taxon>Endopterygota</taxon>
        <taxon>Lepidoptera</taxon>
        <taxon>Glossata</taxon>
        <taxon>Ditrysia</taxon>
        <taxon>Papilionoidea</taxon>
        <taxon>Nymphalidae</taxon>
        <taxon>Danainae</taxon>
        <taxon>Danaini</taxon>
        <taxon>Danaina</taxon>
        <taxon>Danaus</taxon>
        <taxon>Anosia</taxon>
    </lineage>
</organism>
<reference evidence="2" key="1">
    <citation type="submission" date="2021-09" db="EMBL/GenBank/DDBJ databases">
        <authorList>
            <person name="Martin H S."/>
        </authorList>
    </citation>
    <scope>NUCLEOTIDE SEQUENCE</scope>
</reference>
<gene>
    <name evidence="2" type="ORF">DCHRY22_LOCUS15709</name>
</gene>
<sequence length="276" mass="30425">MPGASCYFKWECKVGCRCSAGFIRDEYSKKCVLVSECPAPVEDEKQTNYYPYDKEQLDFMRNKRLNGNSHYKTPCQAAASASSSSGYLSPDSMYQNNFIPGLGRYSNAYGYAYPEFSGLYRSDNPYDDDREIMSYSDGNFIDSISSARFAKKLLPTVVSSPIIAPQAISSYLPLNTANLAGLTGQIAQVGPTYGLLPNSNGGGCNIPLFFSCTPSIVSGRISRPEHHLYPSNFIGASSIDYRGVEDSQVVHPNREENLQENSASVKNPSAKFNENY</sequence>
<dbReference type="OrthoDB" id="7481101at2759"/>
<evidence type="ECO:0000256" key="1">
    <source>
        <dbReference type="SAM" id="MobiDB-lite"/>
    </source>
</evidence>